<evidence type="ECO:0000313" key="2">
    <source>
        <dbReference type="Proteomes" id="UP000186922"/>
    </source>
</evidence>
<organism evidence="1 2">
    <name type="scientific">Ramazzottius varieornatus</name>
    <name type="common">Water bear</name>
    <name type="synonym">Tardigrade</name>
    <dbReference type="NCBI Taxonomy" id="947166"/>
    <lineage>
        <taxon>Eukaryota</taxon>
        <taxon>Metazoa</taxon>
        <taxon>Ecdysozoa</taxon>
        <taxon>Tardigrada</taxon>
        <taxon>Eutardigrada</taxon>
        <taxon>Parachela</taxon>
        <taxon>Hypsibioidea</taxon>
        <taxon>Ramazzottiidae</taxon>
        <taxon>Ramazzottius</taxon>
    </lineage>
</organism>
<dbReference type="EMBL" id="BDGG01000003">
    <property type="protein sequence ID" value="GAU96548.1"/>
    <property type="molecule type" value="Genomic_DNA"/>
</dbReference>
<name>A0A1D1VDG7_RAMVA</name>
<reference evidence="1 2" key="1">
    <citation type="journal article" date="2016" name="Nat. Commun.">
        <title>Extremotolerant tardigrade genome and improved radiotolerance of human cultured cells by tardigrade-unique protein.</title>
        <authorList>
            <person name="Hashimoto T."/>
            <person name="Horikawa D.D."/>
            <person name="Saito Y."/>
            <person name="Kuwahara H."/>
            <person name="Kozuka-Hata H."/>
            <person name="Shin-I T."/>
            <person name="Minakuchi Y."/>
            <person name="Ohishi K."/>
            <person name="Motoyama A."/>
            <person name="Aizu T."/>
            <person name="Enomoto A."/>
            <person name="Kondo K."/>
            <person name="Tanaka S."/>
            <person name="Hara Y."/>
            <person name="Koshikawa S."/>
            <person name="Sagara H."/>
            <person name="Miura T."/>
            <person name="Yokobori S."/>
            <person name="Miyagawa K."/>
            <person name="Suzuki Y."/>
            <person name="Kubo T."/>
            <person name="Oyama M."/>
            <person name="Kohara Y."/>
            <person name="Fujiyama A."/>
            <person name="Arakawa K."/>
            <person name="Katayama T."/>
            <person name="Toyoda A."/>
            <person name="Kunieda T."/>
        </authorList>
    </citation>
    <scope>NUCLEOTIDE SEQUENCE [LARGE SCALE GENOMIC DNA]</scope>
    <source>
        <strain evidence="1 2">YOKOZUNA-1</strain>
    </source>
</reference>
<evidence type="ECO:0000313" key="1">
    <source>
        <dbReference type="EMBL" id="GAU96548.1"/>
    </source>
</evidence>
<gene>
    <name evidence="1" type="primary">RvY_07978-1</name>
    <name evidence="1" type="synonym">RvY_07978.1</name>
    <name evidence="1" type="ORF">RvY_07978</name>
</gene>
<sequence length="94" mass="10571">MILHDGAFPVLPDLREVRSCCLSVRCSRCPVCSHVLSAFEASTEGTEKVSSTELATRTIHIVSLSTVFTEMRRKYYIRQKLCVLSCPLIASFKF</sequence>
<keyword evidence="2" id="KW-1185">Reference proteome</keyword>
<accession>A0A1D1VDG7</accession>
<dbReference type="AlphaFoldDB" id="A0A1D1VDG7"/>
<protein>
    <submittedName>
        <fullName evidence="1">Uncharacterized protein</fullName>
    </submittedName>
</protein>
<dbReference type="Proteomes" id="UP000186922">
    <property type="component" value="Unassembled WGS sequence"/>
</dbReference>
<comment type="caution">
    <text evidence="1">The sequence shown here is derived from an EMBL/GenBank/DDBJ whole genome shotgun (WGS) entry which is preliminary data.</text>
</comment>
<proteinExistence type="predicted"/>